<organism evidence="1 2">
    <name type="scientific">Nostoc flagelliforme CCNUN1</name>
    <dbReference type="NCBI Taxonomy" id="2038116"/>
    <lineage>
        <taxon>Bacteria</taxon>
        <taxon>Bacillati</taxon>
        <taxon>Cyanobacteriota</taxon>
        <taxon>Cyanophyceae</taxon>
        <taxon>Nostocales</taxon>
        <taxon>Nostocaceae</taxon>
        <taxon>Nostoc</taxon>
    </lineage>
</organism>
<reference evidence="1 2" key="1">
    <citation type="submission" date="2017-11" db="EMBL/GenBank/DDBJ databases">
        <title>Complete genome of a free-living desiccation-tolerant cyanobacterium and its photosynthetic adaptation to extreme terrestrial habitat.</title>
        <authorList>
            <person name="Shang J."/>
        </authorList>
    </citation>
    <scope>NUCLEOTIDE SEQUENCE [LARGE SCALE GENOMIC DNA]</scope>
    <source>
        <strain evidence="1 2">CCNUN1</strain>
    </source>
</reference>
<sequence>MEINIGSGYRTFKDFYTLHMLPGWGNASPIWLGIRGL</sequence>
<evidence type="ECO:0000313" key="2">
    <source>
        <dbReference type="Proteomes" id="UP000232003"/>
    </source>
</evidence>
<dbReference type="EMBL" id="CP024785">
    <property type="protein sequence ID" value="AUB42440.1"/>
    <property type="molecule type" value="Genomic_DNA"/>
</dbReference>
<accession>A0A2K8T495</accession>
<dbReference type="Proteomes" id="UP000232003">
    <property type="component" value="Chromosome"/>
</dbReference>
<evidence type="ECO:0000313" key="1">
    <source>
        <dbReference type="EMBL" id="AUB42440.1"/>
    </source>
</evidence>
<name>A0A2K8T495_9NOSO</name>
<gene>
    <name evidence="1" type="ORF">COO91_08568</name>
</gene>
<keyword evidence="2" id="KW-1185">Reference proteome</keyword>
<protein>
    <submittedName>
        <fullName evidence="1">Uncharacterized protein</fullName>
    </submittedName>
</protein>
<dbReference type="KEGG" id="nfl:COO91_08568"/>
<dbReference type="AlphaFoldDB" id="A0A2K8T495"/>
<proteinExistence type="predicted"/>